<accession>A0AAD5YD42</accession>
<dbReference type="EMBL" id="JANAWD010000293">
    <property type="protein sequence ID" value="KAJ3482014.1"/>
    <property type="molecule type" value="Genomic_DNA"/>
</dbReference>
<protein>
    <submittedName>
        <fullName evidence="1">Uncharacterized protein</fullName>
    </submittedName>
</protein>
<proteinExistence type="predicted"/>
<dbReference type="AlphaFoldDB" id="A0AAD5YD42"/>
<name>A0AAD5YD42_9APHY</name>
<comment type="caution">
    <text evidence="1">The sequence shown here is derived from an EMBL/GenBank/DDBJ whole genome shotgun (WGS) entry which is preliminary data.</text>
</comment>
<organism evidence="1 2">
    <name type="scientific">Meripilus lineatus</name>
    <dbReference type="NCBI Taxonomy" id="2056292"/>
    <lineage>
        <taxon>Eukaryota</taxon>
        <taxon>Fungi</taxon>
        <taxon>Dikarya</taxon>
        <taxon>Basidiomycota</taxon>
        <taxon>Agaricomycotina</taxon>
        <taxon>Agaricomycetes</taxon>
        <taxon>Polyporales</taxon>
        <taxon>Meripilaceae</taxon>
        <taxon>Meripilus</taxon>
    </lineage>
</organism>
<dbReference type="Proteomes" id="UP001212997">
    <property type="component" value="Unassembled WGS sequence"/>
</dbReference>
<evidence type="ECO:0000313" key="1">
    <source>
        <dbReference type="EMBL" id="KAJ3482014.1"/>
    </source>
</evidence>
<evidence type="ECO:0000313" key="2">
    <source>
        <dbReference type="Proteomes" id="UP001212997"/>
    </source>
</evidence>
<keyword evidence="2" id="KW-1185">Reference proteome</keyword>
<dbReference type="Gene3D" id="3.80.10.10">
    <property type="entry name" value="Ribonuclease Inhibitor"/>
    <property type="match status" value="1"/>
</dbReference>
<reference evidence="1" key="1">
    <citation type="submission" date="2022-07" db="EMBL/GenBank/DDBJ databases">
        <title>Genome Sequence of Physisporinus lineatus.</title>
        <authorList>
            <person name="Buettner E."/>
        </authorList>
    </citation>
    <scope>NUCLEOTIDE SEQUENCE</scope>
    <source>
        <strain evidence="1">VT162</strain>
    </source>
</reference>
<gene>
    <name evidence="1" type="ORF">NLI96_g7270</name>
</gene>
<sequence length="766" mass="87208">MASDDRDLAAVKQEDISDASLFNARNPEFNLDVLSRIMGVSNRLILSSLMKTCHVYYSIGVPSLLRFSVEIGRFESIEPFHEFMFSTVLGSRDSFRFLQDLTLYGGCHHPRSPKAVLDSDDANLLFYPHHFYHGISALGYLIALQKIVVCGSWMPLDWLRQLPFRRFTHSHGTATFYSVLRFNDVPEIVAIALAPSSLIFKLKFNIQRSSKVSLCNLNIDIDLPNDCQYLFEETRNTQSNTRVQPHERITSAQVSMALSHNDSDHGLTDKTRTVECGGISTTGTIEVKSGAPILNLDVVSSIMALSDRPSVSHLMKACRQYHSIGVPILLRFPVSFYALRFVDSFYLFMFTTTMDRFQFLKDVTIKKAHNTSYSKRKNHAYQSKILRILSHATSLEKLSLVDVDRLLDNFPDAISQLAGLTTLREVACADSRKLLDWVGQLRAPLTKLTFTLDDGNEPVDLLSTIPHFHATLRSLSVAYVFFDPDDLSLQLPLVNDLTVDTVYAGMYSACYSAQTIFRLFPNLKSLTFPDEPLDVNFLAFAQRDIRERHEEHMVAATRDGVVDKVLEELTGCIADLYRGAYICRVKDLSVHYLDDENALWLIPLLVHMQPSYLSLAFRLSDSGFGTMPALLQIFQEVSTLNNLRHLSLDLDFEEANYGAAQCIVEELPEVLRHVAITRLTITWWNVDEFTDNHDFLRREVDWREVVLLILLVAPTLRVVEIQTIMPPFYSTKVFRVPKNLVKKTLQRFKPQAAVMNYLRPRIFCSD</sequence>
<dbReference type="InterPro" id="IPR032675">
    <property type="entry name" value="LRR_dom_sf"/>
</dbReference>